<dbReference type="AlphaFoldDB" id="A0A9N9W680"/>
<reference evidence="2" key="1">
    <citation type="submission" date="2019-06" db="EMBL/GenBank/DDBJ databases">
        <authorList>
            <person name="Broberg M."/>
        </authorList>
    </citation>
    <scope>NUCLEOTIDE SEQUENCE [LARGE SCALE GENOMIC DNA]</scope>
</reference>
<name>A0A9N9W680_9HYPO</name>
<evidence type="ECO:0000313" key="1">
    <source>
        <dbReference type="EMBL" id="CAH0046146.1"/>
    </source>
</evidence>
<accession>A0A9N9W680</accession>
<dbReference type="OrthoDB" id="5121630at2759"/>
<keyword evidence="2" id="KW-1185">Reference proteome</keyword>
<gene>
    <name evidence="1" type="ORF">CSOL1703_00011874</name>
</gene>
<dbReference type="Proteomes" id="UP000775872">
    <property type="component" value="Unassembled WGS sequence"/>
</dbReference>
<evidence type="ECO:0000313" key="2">
    <source>
        <dbReference type="Proteomes" id="UP000775872"/>
    </source>
</evidence>
<sequence>MCYTVDCEGRCKFNHVAAAYMAVEACTDAWNPDKKCKTLVLLGILHCLIPVAHCETCCIIASPRETSRLLVDSCDARIRELLFWEDRPAKGADPVDEWVKYVKPDAGMECLRSPPLLGTGYE</sequence>
<proteinExistence type="predicted"/>
<organism evidence="1 2">
    <name type="scientific">Clonostachys solani</name>
    <dbReference type="NCBI Taxonomy" id="160281"/>
    <lineage>
        <taxon>Eukaryota</taxon>
        <taxon>Fungi</taxon>
        <taxon>Dikarya</taxon>
        <taxon>Ascomycota</taxon>
        <taxon>Pezizomycotina</taxon>
        <taxon>Sordariomycetes</taxon>
        <taxon>Hypocreomycetidae</taxon>
        <taxon>Hypocreales</taxon>
        <taxon>Bionectriaceae</taxon>
        <taxon>Clonostachys</taxon>
    </lineage>
</organism>
<reference evidence="1 2" key="2">
    <citation type="submission" date="2021-10" db="EMBL/GenBank/DDBJ databases">
        <authorList>
            <person name="Piombo E."/>
        </authorList>
    </citation>
    <scope>NUCLEOTIDE SEQUENCE [LARGE SCALE GENOMIC DNA]</scope>
</reference>
<dbReference type="EMBL" id="CABFOC020000014">
    <property type="protein sequence ID" value="CAH0046146.1"/>
    <property type="molecule type" value="Genomic_DNA"/>
</dbReference>
<protein>
    <submittedName>
        <fullName evidence="1">Uncharacterized protein</fullName>
    </submittedName>
</protein>
<comment type="caution">
    <text evidence="1">The sequence shown here is derived from an EMBL/GenBank/DDBJ whole genome shotgun (WGS) entry which is preliminary data.</text>
</comment>